<dbReference type="GeneID" id="94836916"/>
<feature type="compositionally biased region" description="Polar residues" evidence="1">
    <location>
        <begin position="360"/>
        <end position="369"/>
    </location>
</feature>
<keyword evidence="3" id="KW-1185">Reference proteome</keyword>
<dbReference type="RefSeq" id="XP_068362469.1">
    <property type="nucleotide sequence ID" value="XM_068502212.1"/>
</dbReference>
<gene>
    <name evidence="2" type="ORF">TRFO_21833</name>
</gene>
<evidence type="ECO:0000313" key="2">
    <source>
        <dbReference type="EMBL" id="OHT09333.1"/>
    </source>
</evidence>
<feature type="compositionally biased region" description="Acidic residues" evidence="1">
    <location>
        <begin position="313"/>
        <end position="331"/>
    </location>
</feature>
<protein>
    <submittedName>
        <fullName evidence="2">Uncharacterized protein</fullName>
    </submittedName>
</protein>
<proteinExistence type="predicted"/>
<feature type="region of interest" description="Disordered" evidence="1">
    <location>
        <begin position="1"/>
        <end position="61"/>
    </location>
</feature>
<organism evidence="2 3">
    <name type="scientific">Tritrichomonas foetus</name>
    <dbReference type="NCBI Taxonomy" id="1144522"/>
    <lineage>
        <taxon>Eukaryota</taxon>
        <taxon>Metamonada</taxon>
        <taxon>Parabasalia</taxon>
        <taxon>Tritrichomonadida</taxon>
        <taxon>Tritrichomonadidae</taxon>
        <taxon>Tritrichomonas</taxon>
    </lineage>
</organism>
<feature type="compositionally biased region" description="Polar residues" evidence="1">
    <location>
        <begin position="37"/>
        <end position="51"/>
    </location>
</feature>
<dbReference type="VEuPathDB" id="TrichDB:TRFO_21833"/>
<sequence length="590" mass="64934">MNQGNGDPKGDNNNAPNNKPDPAGLKPLPRRPIPVPKSSSTEKNSQNSENPNDVKMAIPFAQFDKQTHAIRRATPIPGQYKLNVNGQETGSDDQSVQMNINFQDFDNQQPAVRLPTPRPTRPDADPDEGAINLEEEEEEGNEDNGIKDLVIKIPLDDNENNTDNEANTSNSPANFRFAIPKPDAETMNEVTVDIDFSQFDGQNSVNHLSTPRPTRITVNDEGDISLGEEEEEEGENDGGVGDIRMDINVDDPMGDANSNCSEGTPAKVFNFSIPKNTESPNDVIMDIDFNKFDGQNSVNHLSTPRPTRTAVNEEGDISLGEEEEEEGENDAGMEAVRIELQPFDPNEEGDIQMDIDYSQFDGQYRTNRLATPRPDKGTPFVQGDETEEEEDNNNNDNPENFKFSLPKRGEEVGDVTVDIDFAKYDGQVSANHLSTPRPGRNQVREAVEMALAEEEEEEGDASQKNDVTIAIDGNQFDQQTINHKATPIPSQRVRDAQLVNADDEDDLSNNVNNNQNNNGQPISPSQVTNSHKPVLPTLPLRGFDSPDSEKGMGSPKSGSPKPDLPILNLKPFSNISEMEPSVCDDPPKPQ</sequence>
<reference evidence="2" key="1">
    <citation type="submission" date="2016-10" db="EMBL/GenBank/DDBJ databases">
        <authorList>
            <person name="Benchimol M."/>
            <person name="Almeida L.G."/>
            <person name="Vasconcelos A.T."/>
            <person name="Perreira-Neves A."/>
            <person name="Rosa I.A."/>
            <person name="Tasca T."/>
            <person name="Bogo M.R."/>
            <person name="de Souza W."/>
        </authorList>
    </citation>
    <scope>NUCLEOTIDE SEQUENCE [LARGE SCALE GENOMIC DNA]</scope>
    <source>
        <strain evidence="2">K</strain>
    </source>
</reference>
<feature type="region of interest" description="Disordered" evidence="1">
    <location>
        <begin position="297"/>
        <end position="408"/>
    </location>
</feature>
<feature type="compositionally biased region" description="Polar residues" evidence="1">
    <location>
        <begin position="519"/>
        <end position="531"/>
    </location>
</feature>
<feature type="compositionally biased region" description="Acidic residues" evidence="1">
    <location>
        <begin position="451"/>
        <end position="460"/>
    </location>
</feature>
<accession>A0A1J4KJ21</accession>
<feature type="compositionally biased region" description="Acidic residues" evidence="1">
    <location>
        <begin position="224"/>
        <end position="236"/>
    </location>
</feature>
<evidence type="ECO:0000256" key="1">
    <source>
        <dbReference type="SAM" id="MobiDB-lite"/>
    </source>
</evidence>
<feature type="compositionally biased region" description="Polar residues" evidence="1">
    <location>
        <begin position="297"/>
        <end position="310"/>
    </location>
</feature>
<dbReference type="AlphaFoldDB" id="A0A1J4KJ21"/>
<feature type="region of interest" description="Disordered" evidence="1">
    <location>
        <begin position="449"/>
        <end position="590"/>
    </location>
</feature>
<feature type="compositionally biased region" description="Acidic residues" evidence="1">
    <location>
        <begin position="384"/>
        <end position="393"/>
    </location>
</feature>
<feature type="region of interest" description="Disordered" evidence="1">
    <location>
        <begin position="103"/>
        <end position="178"/>
    </location>
</feature>
<dbReference type="Proteomes" id="UP000179807">
    <property type="component" value="Unassembled WGS sequence"/>
</dbReference>
<feature type="region of interest" description="Disordered" evidence="1">
    <location>
        <begin position="224"/>
        <end position="261"/>
    </location>
</feature>
<feature type="compositionally biased region" description="Low complexity" evidence="1">
    <location>
        <begin position="509"/>
        <end position="518"/>
    </location>
</feature>
<feature type="compositionally biased region" description="Low complexity" evidence="1">
    <location>
        <begin position="1"/>
        <end position="24"/>
    </location>
</feature>
<dbReference type="EMBL" id="MLAK01000642">
    <property type="protein sequence ID" value="OHT09333.1"/>
    <property type="molecule type" value="Genomic_DNA"/>
</dbReference>
<name>A0A1J4KJ21_9EUKA</name>
<comment type="caution">
    <text evidence="2">The sequence shown here is derived from an EMBL/GenBank/DDBJ whole genome shotgun (WGS) entry which is preliminary data.</text>
</comment>
<evidence type="ECO:0000313" key="3">
    <source>
        <dbReference type="Proteomes" id="UP000179807"/>
    </source>
</evidence>
<feature type="compositionally biased region" description="Acidic residues" evidence="1">
    <location>
        <begin position="125"/>
        <end position="142"/>
    </location>
</feature>